<dbReference type="Proteomes" id="UP000265618">
    <property type="component" value="Unassembled WGS sequence"/>
</dbReference>
<dbReference type="EMBL" id="BDIP01001513">
    <property type="protein sequence ID" value="GCA62831.1"/>
    <property type="molecule type" value="Genomic_DNA"/>
</dbReference>
<name>A0A391NLR6_9EUKA</name>
<organism evidence="1 2">
    <name type="scientific">Kipferlia bialata</name>
    <dbReference type="NCBI Taxonomy" id="797122"/>
    <lineage>
        <taxon>Eukaryota</taxon>
        <taxon>Metamonada</taxon>
        <taxon>Carpediemonas-like organisms</taxon>
        <taxon>Kipferlia</taxon>
    </lineage>
</organism>
<accession>A0A391NLR6</accession>
<sequence>MAGATRAPRVRAPRRELDEKTCALEGCDKRFRPKRKDKRCCCPNH</sequence>
<keyword evidence="2" id="KW-1185">Reference proteome</keyword>
<reference evidence="1 2" key="1">
    <citation type="journal article" date="2018" name="PLoS ONE">
        <title>The draft genome of Kipferlia bialata reveals reductive genome evolution in fornicate parasites.</title>
        <authorList>
            <person name="Tanifuji G."/>
            <person name="Takabayashi S."/>
            <person name="Kume K."/>
            <person name="Takagi M."/>
            <person name="Nakayama T."/>
            <person name="Kamikawa R."/>
            <person name="Inagaki Y."/>
            <person name="Hashimoto T."/>
        </authorList>
    </citation>
    <scope>NUCLEOTIDE SEQUENCE [LARGE SCALE GENOMIC DNA]</scope>
    <source>
        <strain evidence="1">NY0173</strain>
    </source>
</reference>
<comment type="caution">
    <text evidence="1">The sequence shown here is derived from an EMBL/GenBank/DDBJ whole genome shotgun (WGS) entry which is preliminary data.</text>
</comment>
<feature type="non-terminal residue" evidence="1">
    <location>
        <position position="1"/>
    </location>
</feature>
<proteinExistence type="predicted"/>
<protein>
    <submittedName>
        <fullName evidence="1">Uncharacterized protein</fullName>
    </submittedName>
</protein>
<gene>
    <name evidence="1" type="ORF">KIPB_006071</name>
</gene>
<evidence type="ECO:0000313" key="2">
    <source>
        <dbReference type="Proteomes" id="UP000265618"/>
    </source>
</evidence>
<dbReference type="AlphaFoldDB" id="A0A391NLR6"/>
<evidence type="ECO:0000313" key="1">
    <source>
        <dbReference type="EMBL" id="GCA62831.1"/>
    </source>
</evidence>